<dbReference type="InterPro" id="IPR027417">
    <property type="entry name" value="P-loop_NTPase"/>
</dbReference>
<feature type="transmembrane region" description="Helical" evidence="8">
    <location>
        <begin position="324"/>
        <end position="348"/>
    </location>
</feature>
<dbReference type="SUPFAM" id="SSF90123">
    <property type="entry name" value="ABC transporter transmembrane region"/>
    <property type="match status" value="1"/>
</dbReference>
<dbReference type="InterPro" id="IPR003439">
    <property type="entry name" value="ABC_transporter-like_ATP-bd"/>
</dbReference>
<dbReference type="InterPro" id="IPR017871">
    <property type="entry name" value="ABC_transporter-like_CS"/>
</dbReference>
<feature type="transmembrane region" description="Helical" evidence="8">
    <location>
        <begin position="219"/>
        <end position="238"/>
    </location>
</feature>
<evidence type="ECO:0000256" key="5">
    <source>
        <dbReference type="ARBA" id="ARBA00022989"/>
    </source>
</evidence>
<dbReference type="Pfam" id="PF00005">
    <property type="entry name" value="ABC_tran"/>
    <property type="match status" value="1"/>
</dbReference>
<keyword evidence="6 8" id="KW-0472">Membrane</keyword>
<dbReference type="KEGG" id="gbc:GbCGDNIH3_0874"/>
<dbReference type="GO" id="GO:0140359">
    <property type="term" value="F:ABC-type transporter activity"/>
    <property type="evidence" value="ECO:0007669"/>
    <property type="project" value="InterPro"/>
</dbReference>
<dbReference type="InterPro" id="IPR003593">
    <property type="entry name" value="AAA+_ATPase"/>
</dbReference>
<dbReference type="PANTHER" id="PTHR24221">
    <property type="entry name" value="ATP-BINDING CASSETTE SUB-FAMILY B"/>
    <property type="match status" value="1"/>
</dbReference>
<evidence type="ECO:0000256" key="4">
    <source>
        <dbReference type="ARBA" id="ARBA00022840"/>
    </source>
</evidence>
<dbReference type="PANTHER" id="PTHR24221:SF590">
    <property type="entry name" value="COMPONENT LINKED WITH THE ASSEMBLY OF CYTOCHROME' TRANSPORT TRANSMEMBRANE ATP-BINDING PROTEIN ABC TRANSPORTER CYDD-RELATED"/>
    <property type="match status" value="1"/>
</dbReference>
<feature type="transmembrane region" description="Helical" evidence="8">
    <location>
        <begin position="360"/>
        <end position="379"/>
    </location>
</feature>
<dbReference type="InterPro" id="IPR036640">
    <property type="entry name" value="ABC1_TM_sf"/>
</dbReference>
<evidence type="ECO:0000259" key="9">
    <source>
        <dbReference type="PROSITE" id="PS50893"/>
    </source>
</evidence>
<feature type="transmembrane region" description="Helical" evidence="8">
    <location>
        <begin position="137"/>
        <end position="158"/>
    </location>
</feature>
<dbReference type="EMBL" id="CP003181">
    <property type="protein sequence ID" value="AHJ62698.1"/>
    <property type="molecule type" value="Genomic_DNA"/>
</dbReference>
<evidence type="ECO:0000256" key="2">
    <source>
        <dbReference type="ARBA" id="ARBA00022692"/>
    </source>
</evidence>
<dbReference type="GO" id="GO:0005886">
    <property type="term" value="C:plasma membrane"/>
    <property type="evidence" value="ECO:0007669"/>
    <property type="project" value="UniProtKB-SubCell"/>
</dbReference>
<keyword evidence="2 8" id="KW-0812">Transmembrane</keyword>
<feature type="domain" description="ABC transmembrane type-1" evidence="10">
    <location>
        <begin position="108"/>
        <end position="388"/>
    </location>
</feature>
<evidence type="ECO:0000259" key="10">
    <source>
        <dbReference type="PROSITE" id="PS50929"/>
    </source>
</evidence>
<evidence type="ECO:0000256" key="6">
    <source>
        <dbReference type="ARBA" id="ARBA00023136"/>
    </source>
</evidence>
<dbReference type="Proteomes" id="UP000019438">
    <property type="component" value="Chromosome"/>
</dbReference>
<dbReference type="InterPro" id="IPR011527">
    <property type="entry name" value="ABC1_TM_dom"/>
</dbReference>
<dbReference type="GO" id="GO:0042883">
    <property type="term" value="P:cysteine transport"/>
    <property type="evidence" value="ECO:0007669"/>
    <property type="project" value="InterPro"/>
</dbReference>
<reference evidence="12" key="1">
    <citation type="submission" date="2012-06" db="EMBL/GenBank/DDBJ databases">
        <title>Genome analysis of multiple Granulibacter bethesdensis isolates demonstrates substantial genome diversity.</title>
        <authorList>
            <person name="Greenberg D.E."/>
            <person name="Porcella S.F."/>
            <person name="Zarember K."/>
            <person name="Zelazny A.M."/>
            <person name="Bruno D."/>
            <person name="Martens C."/>
            <person name="Barbian K.D."/>
            <person name="Jaske E."/>
            <person name="Holland S.M."/>
        </authorList>
    </citation>
    <scope>NUCLEOTIDE SEQUENCE [LARGE SCALE GENOMIC DNA]</scope>
    <source>
        <strain evidence="12">CGDNIH3</strain>
    </source>
</reference>
<name>A0AAN0RD48_9PROT</name>
<dbReference type="SUPFAM" id="SSF52540">
    <property type="entry name" value="P-loop containing nucleoside triphosphate hydrolases"/>
    <property type="match status" value="1"/>
</dbReference>
<evidence type="ECO:0000256" key="8">
    <source>
        <dbReference type="SAM" id="Phobius"/>
    </source>
</evidence>
<evidence type="ECO:0000256" key="7">
    <source>
        <dbReference type="SAM" id="MobiDB-lite"/>
    </source>
</evidence>
<comment type="subcellular location">
    <subcellularLocation>
        <location evidence="1">Cell membrane</location>
        <topology evidence="1">Multi-pass membrane protein</topology>
    </subcellularLocation>
</comment>
<dbReference type="Gene3D" id="3.40.50.300">
    <property type="entry name" value="P-loop containing nucleotide triphosphate hydrolases"/>
    <property type="match status" value="1"/>
</dbReference>
<dbReference type="PROSITE" id="PS50929">
    <property type="entry name" value="ABC_TM1F"/>
    <property type="match status" value="1"/>
</dbReference>
<proteinExistence type="predicted"/>
<dbReference type="GO" id="GO:0005524">
    <property type="term" value="F:ATP binding"/>
    <property type="evidence" value="ECO:0007669"/>
    <property type="project" value="UniProtKB-KW"/>
</dbReference>
<evidence type="ECO:0000313" key="11">
    <source>
        <dbReference type="EMBL" id="AHJ62698.1"/>
    </source>
</evidence>
<dbReference type="SMART" id="SM00382">
    <property type="entry name" value="AAA"/>
    <property type="match status" value="1"/>
</dbReference>
<dbReference type="CDD" id="cd18584">
    <property type="entry name" value="ABC_6TM_AarD_CydD"/>
    <property type="match status" value="1"/>
</dbReference>
<feature type="region of interest" description="Disordered" evidence="7">
    <location>
        <begin position="1"/>
        <end position="23"/>
    </location>
</feature>
<dbReference type="NCBIfam" id="TIGR02857">
    <property type="entry name" value="CydD"/>
    <property type="match status" value="1"/>
</dbReference>
<organism evidence="11 12">
    <name type="scientific">Granulibacter bethesdensis</name>
    <dbReference type="NCBI Taxonomy" id="364410"/>
    <lineage>
        <taxon>Bacteria</taxon>
        <taxon>Pseudomonadati</taxon>
        <taxon>Pseudomonadota</taxon>
        <taxon>Alphaproteobacteria</taxon>
        <taxon>Acetobacterales</taxon>
        <taxon>Acetobacteraceae</taxon>
        <taxon>Granulibacter</taxon>
    </lineage>
</organism>
<keyword evidence="3" id="KW-0547">Nucleotide-binding</keyword>
<accession>A0AAN0RD48</accession>
<dbReference type="InterPro" id="IPR014216">
    <property type="entry name" value="ABC_transptr_CydD"/>
</dbReference>
<feature type="region of interest" description="Disordered" evidence="7">
    <location>
        <begin position="47"/>
        <end position="97"/>
    </location>
</feature>
<dbReference type="AlphaFoldDB" id="A0AAN0RD48"/>
<keyword evidence="5 8" id="KW-1133">Transmembrane helix</keyword>
<keyword evidence="4" id="KW-0067">ATP-binding</keyword>
<sequence>MERGDKKPNAGFPPHAANPLFKRSERELVRSGRYVCHGHKAGFKELPCQRQSREVKKRPIMRDKTRSSSGSAPMTGASSARAGGRRHSPARGWLKEQGGLARRNARHVILLGLTGTTLAVGQAWCLAAVFGGTLGQAMVGGLPYAMAFLGIAAIRAFLGAMTERYAAAAGAAARRRLRDQVMARLLAIGPSLLRGYHSAELAAIAVDRIEALDGFFSRWVPAASLAILSPALILLAILPLDWRAALALLAAGLLVPFGMALSGIGAAVASRRQFVAMSRLQARFLDRVRGIATIVLSGRTEDEAIALGRAADELRRRTMRVLRVAFLSSAVLDLAMAAALVGLALHYGQAILSGQAGHPARALFVLLLVPEFFAPLRVFSLAYQDKMHATGAAEAIAALPEPPEKPVLQVRTIEARGVTVTFDHVSLVWDETRGPALHDVSFRIPAGETVVLAGPSGSGKSSIMEVLLGFTRPTSGRVALNGMDITDIVPAALSRLTAWVGQKPMLFAGTIRDNILFARPEASEQDLLDAIRHAHVDDFARALPDGLETMIGEGGYGLSGGQAQRVAIARAYLRNAPLLLLDEPTSHLDPVTEADILDSLKRLAVGRTVLLASHSAAAHAFPGHRIDLRDGSVVSAPFPTMYGKVMA</sequence>
<evidence type="ECO:0000256" key="3">
    <source>
        <dbReference type="ARBA" id="ARBA00022741"/>
    </source>
</evidence>
<dbReference type="InterPro" id="IPR039421">
    <property type="entry name" value="Type_1_exporter"/>
</dbReference>
<dbReference type="Gene3D" id="1.20.1560.10">
    <property type="entry name" value="ABC transporter type 1, transmembrane domain"/>
    <property type="match status" value="1"/>
</dbReference>
<feature type="transmembrane region" description="Helical" evidence="8">
    <location>
        <begin position="108"/>
        <end position="131"/>
    </location>
</feature>
<dbReference type="GO" id="GO:0016887">
    <property type="term" value="F:ATP hydrolysis activity"/>
    <property type="evidence" value="ECO:0007669"/>
    <property type="project" value="InterPro"/>
</dbReference>
<feature type="transmembrane region" description="Helical" evidence="8">
    <location>
        <begin position="244"/>
        <end position="269"/>
    </location>
</feature>
<evidence type="ECO:0000313" key="12">
    <source>
        <dbReference type="Proteomes" id="UP000019438"/>
    </source>
</evidence>
<dbReference type="PROSITE" id="PS50893">
    <property type="entry name" value="ABC_TRANSPORTER_2"/>
    <property type="match status" value="1"/>
</dbReference>
<feature type="compositionally biased region" description="Polar residues" evidence="7">
    <location>
        <begin position="67"/>
        <end position="78"/>
    </location>
</feature>
<dbReference type="PROSITE" id="PS00211">
    <property type="entry name" value="ABC_TRANSPORTER_1"/>
    <property type="match status" value="1"/>
</dbReference>
<evidence type="ECO:0000256" key="1">
    <source>
        <dbReference type="ARBA" id="ARBA00004651"/>
    </source>
</evidence>
<protein>
    <submittedName>
        <fullName evidence="11">Transporter</fullName>
    </submittedName>
</protein>
<gene>
    <name evidence="11" type="ORF">GbCGDNIH3_0874</name>
</gene>
<feature type="domain" description="ABC transporter" evidence="9">
    <location>
        <begin position="420"/>
        <end position="647"/>
    </location>
</feature>
<dbReference type="Pfam" id="PF00664">
    <property type="entry name" value="ABC_membrane"/>
    <property type="match status" value="1"/>
</dbReference>